<dbReference type="Proteomes" id="UP000266389">
    <property type="component" value="Unassembled WGS sequence"/>
</dbReference>
<dbReference type="AlphaFoldDB" id="A0A395M0M5"/>
<evidence type="ECO:0000313" key="1">
    <source>
        <dbReference type="EMBL" id="RFM24335.1"/>
    </source>
</evidence>
<reference evidence="1 2" key="1">
    <citation type="journal article" date="2011" name="ISME J.">
        <title>Community ecology of hot spring cyanobacterial mats: predominant populations and their functional potential.</title>
        <authorList>
            <person name="Klatt C.G."/>
            <person name="Wood J.M."/>
            <person name="Rusch D.B."/>
            <person name="Bateson M.M."/>
            <person name="Hamamura N."/>
            <person name="Heidelberg J.F."/>
            <person name="Grossman A.R."/>
            <person name="Bhaya D."/>
            <person name="Cohan F.M."/>
            <person name="Kuhl M."/>
            <person name="Bryant D.A."/>
            <person name="Ward D.M."/>
        </authorList>
    </citation>
    <scope>NUCLEOTIDE SEQUENCE [LARGE SCALE GENOMIC DNA]</scope>
    <source>
        <strain evidence="1">OS</strain>
    </source>
</reference>
<accession>A0A395M0M5</accession>
<organism evidence="1 2">
    <name type="scientific">Candidatus Thermochlorobacter aerophilus</name>
    <dbReference type="NCBI Taxonomy" id="1868324"/>
    <lineage>
        <taxon>Bacteria</taxon>
        <taxon>Pseudomonadati</taxon>
        <taxon>Chlorobiota</taxon>
        <taxon>Chlorobiia</taxon>
        <taxon>Chlorobiales</taxon>
        <taxon>Candidatus Thermochlorobacteriaceae</taxon>
        <taxon>Candidatus Thermochlorobacter</taxon>
    </lineage>
</organism>
<evidence type="ECO:0008006" key="3">
    <source>
        <dbReference type="Google" id="ProtNLM"/>
    </source>
</evidence>
<protein>
    <recommendedName>
        <fullName evidence="3">DUF3078 domain-containing protein</fullName>
    </recommendedName>
</protein>
<feature type="non-terminal residue" evidence="1">
    <location>
        <position position="1"/>
    </location>
</feature>
<gene>
    <name evidence="1" type="ORF">D0433_06320</name>
</gene>
<name>A0A395M0M5_9BACT</name>
<comment type="caution">
    <text evidence="1">The sequence shown here is derived from an EMBL/GenBank/DDBJ whole genome shotgun (WGS) entry which is preliminary data.</text>
</comment>
<proteinExistence type="predicted"/>
<dbReference type="EMBL" id="PHFL01000040">
    <property type="protein sequence ID" value="RFM24335.1"/>
    <property type="molecule type" value="Genomic_DNA"/>
</dbReference>
<sequence>RSQFADGFDYARPNEPQISAFFDPAYAVQSLGIFYEEPSRTFNASMGFAFRQIITRQFTSFSDRPETPEVERINFTTGIEIKSSWTIDFDDRTRYQSRIQLFSSFEQLSTWDVNFRNTLTMKVFESLQIQFLFALVYQELLSPKIQLSQTLELAFRYRFTNN</sequence>
<evidence type="ECO:0000313" key="2">
    <source>
        <dbReference type="Proteomes" id="UP000266389"/>
    </source>
</evidence>